<dbReference type="EMBL" id="JASBWU010000006">
    <property type="protein sequence ID" value="KAJ9120907.1"/>
    <property type="molecule type" value="Genomic_DNA"/>
</dbReference>
<reference evidence="1" key="1">
    <citation type="submission" date="2023-04" db="EMBL/GenBank/DDBJ databases">
        <title>Draft Genome sequencing of Naganishia species isolated from polar environments using Oxford Nanopore Technology.</title>
        <authorList>
            <person name="Leo P."/>
            <person name="Venkateswaran K."/>
        </authorList>
    </citation>
    <scope>NUCLEOTIDE SEQUENCE</scope>
    <source>
        <strain evidence="1">MNA-CCFEE 5425</strain>
    </source>
</reference>
<evidence type="ECO:0000313" key="1">
    <source>
        <dbReference type="EMBL" id="KAJ9120907.1"/>
    </source>
</evidence>
<keyword evidence="2" id="KW-1185">Reference proteome</keyword>
<organism evidence="1 2">
    <name type="scientific">Naganishia vaughanmartiniae</name>
    <dbReference type="NCBI Taxonomy" id="1424756"/>
    <lineage>
        <taxon>Eukaryota</taxon>
        <taxon>Fungi</taxon>
        <taxon>Dikarya</taxon>
        <taxon>Basidiomycota</taxon>
        <taxon>Agaricomycotina</taxon>
        <taxon>Tremellomycetes</taxon>
        <taxon>Filobasidiales</taxon>
        <taxon>Filobasidiaceae</taxon>
        <taxon>Naganishia</taxon>
    </lineage>
</organism>
<evidence type="ECO:0000313" key="2">
    <source>
        <dbReference type="Proteomes" id="UP001243375"/>
    </source>
</evidence>
<sequence length="524" mass="57739">MKISFSYVEILMEEIFDLLVPRNVSKKLDVRTNVAGENVIPDLTKMSISSASEFEALYQSAALTRKTASTKLNSNSSRSHAILTIYVETSDLQSQETFLGKICLVDLAGSEDNNLTGNDPTRMRESAAINRSLTTLGSVVEALNSKASRIPYRDSKLTRILQDALGGSSIGMLICNLAPGDKFAKEALRTLKFATRTREIENKPVVNAKVTSAPRASRICPSVAILPRSVCQSQPTELNKAIAMEINKSGLGMTEEELETRIQNIVKSMIASNTRIEQAPQEATEVVKEVIQSFEGYTEDERKARAKVLINLARTHHDKGELELSLEYYRKAKVYVPDNQKLSKRIAEIELASMGEIPLPLRSGSSKLPEVVHPRIETDPHGTSPLLVPIPPPVVALQDSNAKNLNLASLLPASASEGKNGDRQMNVKLVFVSKHSAGVCTSGPTVLQGYVRNMDVYRDPLYKAAAPATLLLDKDPRRLAAARAKERNHQLACDDSEVTEIDMLDFDEYVPQQDLSRSIKRRRG</sequence>
<proteinExistence type="predicted"/>
<name>A0ACC2XAF9_9TREE</name>
<accession>A0ACC2XAF9</accession>
<gene>
    <name evidence="1" type="ORF">QFC22_002842</name>
</gene>
<protein>
    <submittedName>
        <fullName evidence="1">Uncharacterized protein</fullName>
    </submittedName>
</protein>
<dbReference type="Proteomes" id="UP001243375">
    <property type="component" value="Unassembled WGS sequence"/>
</dbReference>
<comment type="caution">
    <text evidence="1">The sequence shown here is derived from an EMBL/GenBank/DDBJ whole genome shotgun (WGS) entry which is preliminary data.</text>
</comment>